<name>A0A0E9WH00_ANGAN</name>
<dbReference type="AlphaFoldDB" id="A0A0E9WH00"/>
<reference evidence="1" key="1">
    <citation type="submission" date="2014-11" db="EMBL/GenBank/DDBJ databases">
        <authorList>
            <person name="Amaro Gonzalez C."/>
        </authorList>
    </citation>
    <scope>NUCLEOTIDE SEQUENCE</scope>
</reference>
<dbReference type="EMBL" id="GBXM01019006">
    <property type="protein sequence ID" value="JAH89571.1"/>
    <property type="molecule type" value="Transcribed_RNA"/>
</dbReference>
<protein>
    <submittedName>
        <fullName evidence="1">Uncharacterized protein</fullName>
    </submittedName>
</protein>
<organism evidence="1">
    <name type="scientific">Anguilla anguilla</name>
    <name type="common">European freshwater eel</name>
    <name type="synonym">Muraena anguilla</name>
    <dbReference type="NCBI Taxonomy" id="7936"/>
    <lineage>
        <taxon>Eukaryota</taxon>
        <taxon>Metazoa</taxon>
        <taxon>Chordata</taxon>
        <taxon>Craniata</taxon>
        <taxon>Vertebrata</taxon>
        <taxon>Euteleostomi</taxon>
        <taxon>Actinopterygii</taxon>
        <taxon>Neopterygii</taxon>
        <taxon>Teleostei</taxon>
        <taxon>Anguilliformes</taxon>
        <taxon>Anguillidae</taxon>
        <taxon>Anguilla</taxon>
    </lineage>
</organism>
<proteinExistence type="predicted"/>
<sequence length="50" mass="6304">MGKFNYRLQSQNYFRNYTVERFLKFDYSVFFHYSQYNLINTENIVIYTNI</sequence>
<evidence type="ECO:0000313" key="1">
    <source>
        <dbReference type="EMBL" id="JAH89571.1"/>
    </source>
</evidence>
<accession>A0A0E9WH00</accession>
<reference evidence="1" key="2">
    <citation type="journal article" date="2015" name="Fish Shellfish Immunol.">
        <title>Early steps in the European eel (Anguilla anguilla)-Vibrio vulnificus interaction in the gills: Role of the RtxA13 toxin.</title>
        <authorList>
            <person name="Callol A."/>
            <person name="Pajuelo D."/>
            <person name="Ebbesson L."/>
            <person name="Teles M."/>
            <person name="MacKenzie S."/>
            <person name="Amaro C."/>
        </authorList>
    </citation>
    <scope>NUCLEOTIDE SEQUENCE</scope>
</reference>